<organism evidence="2">
    <name type="scientific">Fervidobacterium pennivorans</name>
    <dbReference type="NCBI Taxonomy" id="93466"/>
    <lineage>
        <taxon>Bacteria</taxon>
        <taxon>Thermotogati</taxon>
        <taxon>Thermotogota</taxon>
        <taxon>Thermotogae</taxon>
        <taxon>Thermotogales</taxon>
        <taxon>Fervidobacteriaceae</taxon>
        <taxon>Fervidobacterium</taxon>
    </lineage>
</organism>
<dbReference type="Pfam" id="PF00643">
    <property type="entry name" value="zf-B_box"/>
    <property type="match status" value="1"/>
</dbReference>
<proteinExistence type="predicted"/>
<name>A0A7V4CLT5_FERPE</name>
<gene>
    <name evidence="2" type="ORF">ENU12_01655</name>
</gene>
<evidence type="ECO:0000313" key="2">
    <source>
        <dbReference type="EMBL" id="HGQ76638.1"/>
    </source>
</evidence>
<dbReference type="AlphaFoldDB" id="A0A7V4CLT5"/>
<evidence type="ECO:0000259" key="1">
    <source>
        <dbReference type="PROSITE" id="PS50119"/>
    </source>
</evidence>
<accession>A0A7V4CLT5</accession>
<sequence length="134" mass="15384">MDEKEFAKMITESSLRQLLSDIETAVKDGKRWCCICRHAVKITIAPSPSGPFDGVECDSVDVITRVMSEEGLEVFDEKTINLFRGEVCSEDFECAFFEWKLCDECSRDKANRFCVKCEKRLCQKCYGKHEAHSH</sequence>
<dbReference type="InterPro" id="IPR000315">
    <property type="entry name" value="Znf_B-box"/>
</dbReference>
<protein>
    <recommendedName>
        <fullName evidence="1">B box-type domain-containing protein</fullName>
    </recommendedName>
</protein>
<dbReference type="PROSITE" id="PS50119">
    <property type="entry name" value="ZF_BBOX"/>
    <property type="match status" value="1"/>
</dbReference>
<comment type="caution">
    <text evidence="2">The sequence shown here is derived from an EMBL/GenBank/DDBJ whole genome shotgun (WGS) entry which is preliminary data.</text>
</comment>
<reference evidence="2" key="1">
    <citation type="journal article" date="2020" name="mSystems">
        <title>Genome- and Community-Level Interaction Insights into Carbon Utilization and Element Cycling Functions of Hydrothermarchaeota in Hydrothermal Sediment.</title>
        <authorList>
            <person name="Zhou Z."/>
            <person name="Liu Y."/>
            <person name="Xu W."/>
            <person name="Pan J."/>
            <person name="Luo Z.H."/>
            <person name="Li M."/>
        </authorList>
    </citation>
    <scope>NUCLEOTIDE SEQUENCE [LARGE SCALE GENOMIC DNA]</scope>
    <source>
        <strain evidence="2">SpSt-640</strain>
    </source>
</reference>
<feature type="domain" description="B box-type" evidence="1">
    <location>
        <begin position="101"/>
        <end position="134"/>
    </location>
</feature>
<dbReference type="EMBL" id="DTBH01000040">
    <property type="protein sequence ID" value="HGQ76638.1"/>
    <property type="molecule type" value="Genomic_DNA"/>
</dbReference>
<dbReference type="GO" id="GO:0008270">
    <property type="term" value="F:zinc ion binding"/>
    <property type="evidence" value="ECO:0007669"/>
    <property type="project" value="InterPro"/>
</dbReference>